<reference evidence="3 4" key="1">
    <citation type="submission" date="2020-06" db="EMBL/GenBank/DDBJ databases">
        <authorList>
            <person name="Li R."/>
            <person name="Bekaert M."/>
        </authorList>
    </citation>
    <scope>NUCLEOTIDE SEQUENCE [LARGE SCALE GENOMIC DNA]</scope>
    <source>
        <strain evidence="4">wild</strain>
    </source>
</reference>
<accession>A0A6J8AUZ3</accession>
<dbReference type="EMBL" id="CACVKT020001843">
    <property type="protein sequence ID" value="CAC5372355.1"/>
    <property type="molecule type" value="Genomic_DNA"/>
</dbReference>
<name>A0A6J8AUZ3_MYTCO</name>
<dbReference type="PROSITE" id="PS50088">
    <property type="entry name" value="ANK_REPEAT"/>
    <property type="match status" value="1"/>
</dbReference>
<dbReference type="SUPFAM" id="SSF52540">
    <property type="entry name" value="P-loop containing nucleoside triphosphate hydrolases"/>
    <property type="match status" value="1"/>
</dbReference>
<dbReference type="InterPro" id="IPR036770">
    <property type="entry name" value="Ankyrin_rpt-contain_sf"/>
</dbReference>
<dbReference type="Proteomes" id="UP000507470">
    <property type="component" value="Unassembled WGS sequence"/>
</dbReference>
<dbReference type="SUPFAM" id="SSF48403">
    <property type="entry name" value="Ankyrin repeat"/>
    <property type="match status" value="1"/>
</dbReference>
<evidence type="ECO:0000313" key="3">
    <source>
        <dbReference type="EMBL" id="CAC5372355.1"/>
    </source>
</evidence>
<feature type="domain" description="Novel STAND NTPase 3" evidence="2">
    <location>
        <begin position="249"/>
        <end position="367"/>
    </location>
</feature>
<gene>
    <name evidence="3" type="ORF">MCOR_10481</name>
</gene>
<proteinExistence type="predicted"/>
<dbReference type="Gene3D" id="1.25.40.20">
    <property type="entry name" value="Ankyrin repeat-containing domain"/>
    <property type="match status" value="1"/>
</dbReference>
<organism evidence="3 4">
    <name type="scientific">Mytilus coruscus</name>
    <name type="common">Sea mussel</name>
    <dbReference type="NCBI Taxonomy" id="42192"/>
    <lineage>
        <taxon>Eukaryota</taxon>
        <taxon>Metazoa</taxon>
        <taxon>Spiralia</taxon>
        <taxon>Lophotrochozoa</taxon>
        <taxon>Mollusca</taxon>
        <taxon>Bivalvia</taxon>
        <taxon>Autobranchia</taxon>
        <taxon>Pteriomorphia</taxon>
        <taxon>Mytilida</taxon>
        <taxon>Mytiloidea</taxon>
        <taxon>Mytilidae</taxon>
        <taxon>Mytilinae</taxon>
        <taxon>Mytilus</taxon>
    </lineage>
</organism>
<evidence type="ECO:0000313" key="4">
    <source>
        <dbReference type="Proteomes" id="UP000507470"/>
    </source>
</evidence>
<dbReference type="Pfam" id="PF20720">
    <property type="entry name" value="nSTAND3"/>
    <property type="match status" value="1"/>
</dbReference>
<dbReference type="InterPro" id="IPR027417">
    <property type="entry name" value="P-loop_NTPase"/>
</dbReference>
<sequence length="421" mass="47989">MEEEPSTSSGIKRSIPQELQDEINVIASKHQRVIAKPADLDDNQKRWLVVGICLHGVISPAMRKYVVPTLTKLCYKLSIKHSLDTPIFLKHLQKHPLTNKTSLNYEAVNNNKVKHGHYNAKNDYMIKSVVDLSKLFLQTHMVHYTGFDETCDPSALLELIINIDQFAPVVKSDAEDVRKYIRNPWAHCDFTEWDAVKYSNSLQLMKKLVKDLKLSLSEEKQIIGEIEKWEMNDSHIVEMEFWKKQKIMFAEMPAVKKISQILESEYSVLIVGKPGIGKNILMHHVTLKILSDTIYSIIQCSGIQDIVHHYKEDECQVFVLDDICGRFAPSMLETEYLIKNEDNLKWILEKGKTKIAATCRLDIFREETFTACLGGNENILIDKGCDVNQADGKGKTPLTAAYNGGNYKIVQLLIYKGCDAT</sequence>
<feature type="repeat" description="ANK" evidence="1">
    <location>
        <begin position="393"/>
        <end position="421"/>
    </location>
</feature>
<dbReference type="InterPro" id="IPR002110">
    <property type="entry name" value="Ankyrin_rpt"/>
</dbReference>
<keyword evidence="4" id="KW-1185">Reference proteome</keyword>
<protein>
    <recommendedName>
        <fullName evidence="2">Novel STAND NTPase 3 domain-containing protein</fullName>
    </recommendedName>
</protein>
<dbReference type="OrthoDB" id="5988093at2759"/>
<evidence type="ECO:0000259" key="2">
    <source>
        <dbReference type="Pfam" id="PF20720"/>
    </source>
</evidence>
<dbReference type="InterPro" id="IPR049050">
    <property type="entry name" value="nSTAND3"/>
</dbReference>
<dbReference type="Pfam" id="PF12796">
    <property type="entry name" value="Ank_2"/>
    <property type="match status" value="1"/>
</dbReference>
<evidence type="ECO:0000256" key="1">
    <source>
        <dbReference type="PROSITE-ProRule" id="PRU00023"/>
    </source>
</evidence>
<keyword evidence="1" id="KW-0040">ANK repeat</keyword>
<dbReference type="AlphaFoldDB" id="A0A6J8AUZ3"/>
<dbReference type="PROSITE" id="PS50297">
    <property type="entry name" value="ANK_REP_REGION"/>
    <property type="match status" value="1"/>
</dbReference>